<reference evidence="2 3" key="1">
    <citation type="journal article" date="2012" name="Environ. Microbiol.">
        <title>The genome of the ammonia-oxidizing Candidatus Nitrososphaera gargensis: insights into metabolic versatility and environmental adaptations.</title>
        <authorList>
            <person name="Spang A."/>
            <person name="Poehlein A."/>
            <person name="Offre P."/>
            <person name="Zumbragel S."/>
            <person name="Haider S."/>
            <person name="Rychlik N."/>
            <person name="Nowka B."/>
            <person name="Schmeisser C."/>
            <person name="Lebedeva E.V."/>
            <person name="Rattei T."/>
            <person name="Bohm C."/>
            <person name="Schmid M."/>
            <person name="Galushko A."/>
            <person name="Hatzenpichler R."/>
            <person name="Weinmaier T."/>
            <person name="Daniel R."/>
            <person name="Schleper C."/>
            <person name="Spieck E."/>
            <person name="Streit W."/>
            <person name="Wagner M."/>
        </authorList>
    </citation>
    <scope>NUCLEOTIDE SEQUENCE [LARGE SCALE GENOMIC DNA]</scope>
    <source>
        <strain evidence="3">Ga9.2</strain>
    </source>
</reference>
<gene>
    <name evidence="2" type="ordered locus">Ngar_c05430</name>
</gene>
<evidence type="ECO:0000313" key="2">
    <source>
        <dbReference type="EMBL" id="AFU57486.1"/>
    </source>
</evidence>
<dbReference type="EMBL" id="CP002408">
    <property type="protein sequence ID" value="AFU57486.1"/>
    <property type="molecule type" value="Genomic_DNA"/>
</dbReference>
<dbReference type="PROSITE" id="PS50022">
    <property type="entry name" value="FA58C_3"/>
    <property type="match status" value="1"/>
</dbReference>
<dbReference type="AlphaFoldDB" id="K0I889"/>
<dbReference type="BioCyc" id="CNIT1237085:G1324-541-MONOMER"/>
<name>K0I889_NITGG</name>
<dbReference type="RefSeq" id="WP_015018032.1">
    <property type="nucleotide sequence ID" value="NC_018719.1"/>
</dbReference>
<dbReference type="InterPro" id="IPR008979">
    <property type="entry name" value="Galactose-bd-like_sf"/>
</dbReference>
<dbReference type="InterPro" id="IPR000421">
    <property type="entry name" value="FA58C"/>
</dbReference>
<evidence type="ECO:0000259" key="1">
    <source>
        <dbReference type="PROSITE" id="PS50022"/>
    </source>
</evidence>
<proteinExistence type="predicted"/>
<protein>
    <submittedName>
        <fullName evidence="2">Putative coagulation factor 5/8 type domain-containing protein</fullName>
    </submittedName>
</protein>
<dbReference type="OrthoDB" id="387295at2157"/>
<dbReference type="Proteomes" id="UP000008037">
    <property type="component" value="Chromosome"/>
</dbReference>
<feature type="domain" description="F5/8 type C" evidence="1">
    <location>
        <begin position="78"/>
        <end position="200"/>
    </location>
</feature>
<keyword evidence="3" id="KW-1185">Reference proteome</keyword>
<accession>K0I889</accession>
<dbReference type="InParanoid" id="K0I889"/>
<evidence type="ECO:0000313" key="3">
    <source>
        <dbReference type="Proteomes" id="UP000008037"/>
    </source>
</evidence>
<sequence length="233" mass="24805">MGTAGLAWDVGDYISAARMNQKDELVGTGAEIAGISPTYPGQQAFCTATGSGFTVDTLYQRNAANTAWNAVGALSGAVNANLVKFSTPTSADFTIPGAGTIAVSSGASPDNMRDNNTGTSWLSNNEANPWARIDTGATRLLGAVRIYWGGTSAETPNSFKIQVSDDAVTWADVLSRTAEPALGAYTTYEFNVVYKRYVRVIAQETLAMRINEFHYYTRVTEDAIANHGHGLLS</sequence>
<organism evidence="2 3">
    <name type="scientific">Nitrososphaera gargensis (strain Ga9.2)</name>
    <dbReference type="NCBI Taxonomy" id="1237085"/>
    <lineage>
        <taxon>Archaea</taxon>
        <taxon>Nitrososphaerota</taxon>
        <taxon>Nitrososphaeria</taxon>
        <taxon>Nitrososphaerales</taxon>
        <taxon>Nitrososphaeraceae</taxon>
        <taxon>Nitrososphaera</taxon>
    </lineage>
</organism>
<dbReference type="HOGENOM" id="CLU_1187815_0_0_2"/>
<dbReference type="GeneID" id="13796717"/>
<dbReference type="Gene3D" id="2.60.120.260">
    <property type="entry name" value="Galactose-binding domain-like"/>
    <property type="match status" value="1"/>
</dbReference>
<dbReference type="SUPFAM" id="SSF49785">
    <property type="entry name" value="Galactose-binding domain-like"/>
    <property type="match status" value="1"/>
</dbReference>
<dbReference type="KEGG" id="nga:Ngar_c05430"/>
<dbReference type="Pfam" id="PF22633">
    <property type="entry name" value="F5_F8_type_C_2"/>
    <property type="match status" value="1"/>
</dbReference>
<dbReference type="STRING" id="1237085.Ngar_c05430"/>